<proteinExistence type="predicted"/>
<dbReference type="SMART" id="SM00336">
    <property type="entry name" value="BBOX"/>
    <property type="match status" value="1"/>
</dbReference>
<evidence type="ECO:0000256" key="3">
    <source>
        <dbReference type="PROSITE-ProRule" id="PRU00024"/>
    </source>
</evidence>
<keyword evidence="5" id="KW-0436">Ligase</keyword>
<dbReference type="GO" id="GO:0016874">
    <property type="term" value="F:ligase activity"/>
    <property type="evidence" value="ECO:0007669"/>
    <property type="project" value="UniProtKB-KW"/>
</dbReference>
<feature type="non-terminal residue" evidence="5">
    <location>
        <position position="98"/>
    </location>
</feature>
<gene>
    <name evidence="5" type="primary">Trim31</name>
    <name evidence="5" type="ORF">NOTNIG_R14724</name>
</gene>
<dbReference type="PANTHER" id="PTHR24103">
    <property type="entry name" value="E3 UBIQUITIN-PROTEIN LIGASE TRIM"/>
    <property type="match status" value="1"/>
</dbReference>
<feature type="domain" description="B box-type" evidence="4">
    <location>
        <begin position="25"/>
        <end position="61"/>
    </location>
</feature>
<dbReference type="EMBL" id="WBNA01001231">
    <property type="protein sequence ID" value="NXD18612.1"/>
    <property type="molecule type" value="Genomic_DNA"/>
</dbReference>
<organism evidence="5 6">
    <name type="scientific">Nothocercus nigrocapillus</name>
    <dbReference type="NCBI Taxonomy" id="1977171"/>
    <lineage>
        <taxon>Eukaryota</taxon>
        <taxon>Metazoa</taxon>
        <taxon>Chordata</taxon>
        <taxon>Craniata</taxon>
        <taxon>Vertebrata</taxon>
        <taxon>Euteleostomi</taxon>
        <taxon>Archelosauria</taxon>
        <taxon>Archosauria</taxon>
        <taxon>Dinosauria</taxon>
        <taxon>Saurischia</taxon>
        <taxon>Theropoda</taxon>
        <taxon>Coelurosauria</taxon>
        <taxon>Aves</taxon>
        <taxon>Palaeognathae</taxon>
        <taxon>Tinamiformes</taxon>
        <taxon>Tinamidae</taxon>
        <taxon>Nothocercus</taxon>
    </lineage>
</organism>
<sequence>ARVLEAAKRLSREAAREEAADTGGCRRHREPLRVFCKEDAELLCGVCRESRAHREHTLLPVAEAAQEYRGQVQVLVQVLKEERDQLLALREAGMARNR</sequence>
<keyword evidence="1 3" id="KW-0479">Metal-binding</keyword>
<evidence type="ECO:0000259" key="4">
    <source>
        <dbReference type="PROSITE" id="PS50119"/>
    </source>
</evidence>
<dbReference type="GO" id="GO:0008270">
    <property type="term" value="F:zinc ion binding"/>
    <property type="evidence" value="ECO:0007669"/>
    <property type="project" value="UniProtKB-KW"/>
</dbReference>
<evidence type="ECO:0000256" key="1">
    <source>
        <dbReference type="ARBA" id="ARBA00022771"/>
    </source>
</evidence>
<dbReference type="Pfam" id="PF00643">
    <property type="entry name" value="zf-B_box"/>
    <property type="match status" value="1"/>
</dbReference>
<keyword evidence="1 3" id="KW-0863">Zinc-finger</keyword>
<dbReference type="Gene3D" id="3.30.160.60">
    <property type="entry name" value="Classic Zinc Finger"/>
    <property type="match status" value="1"/>
</dbReference>
<dbReference type="InterPro" id="IPR050143">
    <property type="entry name" value="TRIM/RBCC"/>
</dbReference>
<accession>A0A851TSH2</accession>
<feature type="non-terminal residue" evidence="5">
    <location>
        <position position="1"/>
    </location>
</feature>
<name>A0A851TSH2_9AVES</name>
<keyword evidence="6" id="KW-1185">Reference proteome</keyword>
<dbReference type="PROSITE" id="PS50119">
    <property type="entry name" value="ZF_BBOX"/>
    <property type="match status" value="1"/>
</dbReference>
<evidence type="ECO:0000313" key="6">
    <source>
        <dbReference type="Proteomes" id="UP000661971"/>
    </source>
</evidence>
<protein>
    <submittedName>
        <fullName evidence="5">TRI31 ligase</fullName>
    </submittedName>
</protein>
<evidence type="ECO:0000313" key="5">
    <source>
        <dbReference type="EMBL" id="NXD18612.1"/>
    </source>
</evidence>
<dbReference type="SUPFAM" id="SSF57845">
    <property type="entry name" value="B-box zinc-binding domain"/>
    <property type="match status" value="1"/>
</dbReference>
<keyword evidence="2" id="KW-0862">Zinc</keyword>
<dbReference type="InterPro" id="IPR000315">
    <property type="entry name" value="Znf_B-box"/>
</dbReference>
<evidence type="ECO:0000256" key="2">
    <source>
        <dbReference type="ARBA" id="ARBA00022833"/>
    </source>
</evidence>
<dbReference type="AlphaFoldDB" id="A0A851TSH2"/>
<dbReference type="Proteomes" id="UP000661971">
    <property type="component" value="Unassembled WGS sequence"/>
</dbReference>
<comment type="caution">
    <text evidence="5">The sequence shown here is derived from an EMBL/GenBank/DDBJ whole genome shotgun (WGS) entry which is preliminary data.</text>
</comment>
<reference evidence="6" key="1">
    <citation type="submission" date="2023-07" db="EMBL/GenBank/DDBJ databases">
        <title>Bird 10,000 Genomes (B10K) Project - Family phase.</title>
        <authorList>
            <person name="Zhang G."/>
        </authorList>
    </citation>
    <scope>NUCLEOTIDE SEQUENCE [LARGE SCALE GENOMIC DNA]</scope>
</reference>